<feature type="domain" description="SEA" evidence="2">
    <location>
        <begin position="13"/>
        <end position="95"/>
    </location>
</feature>
<keyword evidence="1" id="KW-1133">Transmembrane helix</keyword>
<proteinExistence type="predicted"/>
<keyword evidence="1" id="KW-0472">Membrane</keyword>
<gene>
    <name evidence="3" type="ORF">NP493_66g06032</name>
</gene>
<comment type="caution">
    <text evidence="3">The sequence shown here is derived from an EMBL/GenBank/DDBJ whole genome shotgun (WGS) entry which is preliminary data.</text>
</comment>
<reference evidence="3" key="1">
    <citation type="journal article" date="2023" name="Mol. Biol. Evol.">
        <title>Third-Generation Sequencing Reveals the Adaptive Role of the Epigenome in Three Deep-Sea Polychaetes.</title>
        <authorList>
            <person name="Perez M."/>
            <person name="Aroh O."/>
            <person name="Sun Y."/>
            <person name="Lan Y."/>
            <person name="Juniper S.K."/>
            <person name="Young C.R."/>
            <person name="Angers B."/>
            <person name="Qian P.Y."/>
        </authorList>
    </citation>
    <scope>NUCLEOTIDE SEQUENCE</scope>
    <source>
        <strain evidence="3">R07B-5</strain>
    </source>
</reference>
<dbReference type="Proteomes" id="UP001209878">
    <property type="component" value="Unassembled WGS sequence"/>
</dbReference>
<evidence type="ECO:0000259" key="2">
    <source>
        <dbReference type="Pfam" id="PF01390"/>
    </source>
</evidence>
<evidence type="ECO:0000256" key="1">
    <source>
        <dbReference type="SAM" id="Phobius"/>
    </source>
</evidence>
<protein>
    <recommendedName>
        <fullName evidence="2">SEA domain-containing protein</fullName>
    </recommendedName>
</protein>
<feature type="non-terminal residue" evidence="3">
    <location>
        <position position="290"/>
    </location>
</feature>
<dbReference type="Pfam" id="PF01390">
    <property type="entry name" value="SEA"/>
    <property type="match status" value="1"/>
</dbReference>
<keyword evidence="4" id="KW-1185">Reference proteome</keyword>
<evidence type="ECO:0000313" key="4">
    <source>
        <dbReference type="Proteomes" id="UP001209878"/>
    </source>
</evidence>
<dbReference type="EMBL" id="JAODUO010000066">
    <property type="protein sequence ID" value="KAK2190873.1"/>
    <property type="molecule type" value="Genomic_DNA"/>
</dbReference>
<dbReference type="AlphaFoldDB" id="A0AAD9PA03"/>
<sequence>FVDTLPDSEKARLTVSVKLLDKTFSNDLTDKSSKKYKKLKTTVVEALKVVLDVKLGPGKYEIGGVTFSSGSIVVKYEVVVPKNESTAMQSNIVAAIKKHNGPFAGSTLDGNYVSTAKTTAVMYYAQFRVPGLDYIDNYGLSGIYKADENVGSRLINITDVTFRKGSVIVDFVLWVYSTVSSKDVLHDILSNAPFRFPWLPVILGVVSAVVVLIIVIVLAVRKCNTNRLSDVSNDVDSQVYRTTFPKQNRLWRQTRPRMPANPKIDPQYQVCVKHVLQFHVLVSLYVEGYT</sequence>
<accession>A0AAD9PA03</accession>
<feature type="transmembrane region" description="Helical" evidence="1">
    <location>
        <begin position="198"/>
        <end position="220"/>
    </location>
</feature>
<name>A0AAD9PA03_RIDPI</name>
<organism evidence="3 4">
    <name type="scientific">Ridgeia piscesae</name>
    <name type="common">Tubeworm</name>
    <dbReference type="NCBI Taxonomy" id="27915"/>
    <lineage>
        <taxon>Eukaryota</taxon>
        <taxon>Metazoa</taxon>
        <taxon>Spiralia</taxon>
        <taxon>Lophotrochozoa</taxon>
        <taxon>Annelida</taxon>
        <taxon>Polychaeta</taxon>
        <taxon>Sedentaria</taxon>
        <taxon>Canalipalpata</taxon>
        <taxon>Sabellida</taxon>
        <taxon>Siboglinidae</taxon>
        <taxon>Ridgeia</taxon>
    </lineage>
</organism>
<dbReference type="InterPro" id="IPR000082">
    <property type="entry name" value="SEA_dom"/>
</dbReference>
<keyword evidence="1" id="KW-0812">Transmembrane</keyword>
<evidence type="ECO:0000313" key="3">
    <source>
        <dbReference type="EMBL" id="KAK2190873.1"/>
    </source>
</evidence>